<evidence type="ECO:0000256" key="4">
    <source>
        <dbReference type="ARBA" id="ARBA00011362"/>
    </source>
</evidence>
<sequence>MIDEQRASCLYSTISSSIVRSVTKGIIKNPNSLEKLARSVYNCDAAKRDQLLSALYAKIEADISVSDTLTLLTILKRLKPHSAYVYNLNEFDRLYCSLMRFTHCNSFFNVFQHTVNSTLSVLITLILSNQLFYAADIVESVENYLFNTQKPLSVELFELLQMKYALINLVQYKMFPVILGKPVQVIGGSPIHDNVAESTQIEVEKMIDMPIKCDAINDMYKFLAEKGIAASINQAEFMAGLKIQEVQDLATTVETALQTQPVQQIARRPSPQLSIQQNQAQLYNQQQQILNTAKDFNDGKILNGRVTSPLGNAENTSEFIKLSDSELTKYSILEYLYAIRVLANAIKTRSLACASKGITVNINSPFKSLTVPQKISDTLSKVPAKSVQTCAITNQRQQQFIRP</sequence>
<dbReference type="KEGG" id="vg:28340389"/>
<comment type="function">
    <text evidence="9">Late protein which is a part of a large complex required for early virion morphogenesis. This complex participates in the formation of virosomes and the incorporation of virosomal contents into nascent immature virions.</text>
</comment>
<comment type="similarity">
    <text evidence="3">Belongs to the chordopoxvirinae G7 family.</text>
</comment>
<evidence type="ECO:0000313" key="10">
    <source>
        <dbReference type="EMBL" id="ANS71146.1"/>
    </source>
</evidence>
<gene>
    <name evidence="10" type="ORF">PTPV-Aus-062</name>
</gene>
<proteinExistence type="inferred from homology"/>
<protein>
    <recommendedName>
        <fullName evidence="5">Assembly protein G7</fullName>
    </recommendedName>
</protein>
<evidence type="ECO:0000256" key="5">
    <source>
        <dbReference type="ARBA" id="ARBA00019431"/>
    </source>
</evidence>
<evidence type="ECO:0000256" key="1">
    <source>
        <dbReference type="ARBA" id="ARBA00004192"/>
    </source>
</evidence>
<dbReference type="OrthoDB" id="8822at10239"/>
<dbReference type="Proteomes" id="UP000203626">
    <property type="component" value="Segment"/>
</dbReference>
<accession>A0A1B1MRB0</accession>
<evidence type="ECO:0000256" key="8">
    <source>
        <dbReference type="ARBA" id="ARBA00023200"/>
    </source>
</evidence>
<dbReference type="GO" id="GO:0030430">
    <property type="term" value="C:host cell cytoplasm"/>
    <property type="evidence" value="ECO:0007669"/>
    <property type="project" value="UniProtKB-SubCell"/>
</dbReference>
<evidence type="ECO:0000256" key="7">
    <source>
        <dbReference type="ARBA" id="ARBA00022844"/>
    </source>
</evidence>
<evidence type="ECO:0000256" key="9">
    <source>
        <dbReference type="ARBA" id="ARBA00025443"/>
    </source>
</evidence>
<comment type="subunit">
    <text evidence="4">Part of a complex composed of A30, G7, F10 kinase, A15, D2, D3, and J1.</text>
</comment>
<keyword evidence="7" id="KW-0946">Virion</keyword>
<keyword evidence="8" id="KW-1035">Host cytoplasm</keyword>
<evidence type="ECO:0000256" key="2">
    <source>
        <dbReference type="ARBA" id="ARBA00004328"/>
    </source>
</evidence>
<reference evidence="10 11" key="1">
    <citation type="journal article" date="2016" name="J. Gen. Virol.">
        <title>Genomic characterization of a novel poxvirus from a flying fox: evidence for a new genus?</title>
        <authorList>
            <person name="O'Dea M.A."/>
            <person name="Tu S.L."/>
            <person name="Pang S."/>
            <person name="De Ridder T."/>
            <person name="Jackson B."/>
            <person name="Upton C."/>
        </authorList>
    </citation>
    <scope>NUCLEOTIDE SEQUENCE [LARGE SCALE GENOMIC DNA]</scope>
    <source>
        <strain evidence="10 11">Australia</strain>
    </source>
</reference>
<comment type="subcellular location">
    <subcellularLocation>
        <location evidence="1">Host cytoplasm</location>
    </subcellularLocation>
    <subcellularLocation>
        <location evidence="2">Virion</location>
    </subcellularLocation>
</comment>
<dbReference type="Pfam" id="PF05503">
    <property type="entry name" value="Pox_G7"/>
    <property type="match status" value="1"/>
</dbReference>
<keyword evidence="6" id="KW-0597">Phosphoprotein</keyword>
<keyword evidence="11" id="KW-1185">Reference proteome</keyword>
<organism evidence="10 11">
    <name type="scientific">Pteropox virus</name>
    <dbReference type="NCBI Taxonomy" id="1873698"/>
    <lineage>
        <taxon>Viruses</taxon>
        <taxon>Varidnaviria</taxon>
        <taxon>Bamfordvirae</taxon>
        <taxon>Nucleocytoviricota</taxon>
        <taxon>Pokkesviricetes</taxon>
        <taxon>Chitovirales</taxon>
        <taxon>Poxviridae</taxon>
        <taxon>Chordopoxvirinae</taxon>
        <taxon>Pteropopoxvirus</taxon>
        <taxon>Pteropopoxvirus pteropox</taxon>
    </lineage>
</organism>
<dbReference type="GO" id="GO:0044423">
    <property type="term" value="C:virion component"/>
    <property type="evidence" value="ECO:0007669"/>
    <property type="project" value="UniProtKB-KW"/>
</dbReference>
<evidence type="ECO:0000256" key="6">
    <source>
        <dbReference type="ARBA" id="ARBA00022553"/>
    </source>
</evidence>
<evidence type="ECO:0000256" key="3">
    <source>
        <dbReference type="ARBA" id="ARBA00009079"/>
    </source>
</evidence>
<dbReference type="RefSeq" id="YP_009268777.1">
    <property type="nucleotide sequence ID" value="NC_030656.1"/>
</dbReference>
<dbReference type="GeneID" id="28340389"/>
<evidence type="ECO:0000313" key="11">
    <source>
        <dbReference type="Proteomes" id="UP000203626"/>
    </source>
</evidence>
<dbReference type="InterPro" id="IPR008787">
    <property type="entry name" value="Poxvirus_G7"/>
</dbReference>
<name>A0A1B1MRB0_9POXV</name>
<dbReference type="EMBL" id="KU980965">
    <property type="protein sequence ID" value="ANS71146.1"/>
    <property type="molecule type" value="Genomic_DNA"/>
</dbReference>